<evidence type="ECO:0008006" key="2">
    <source>
        <dbReference type="Google" id="ProtNLM"/>
    </source>
</evidence>
<dbReference type="PANTHER" id="PTHR42858:SF1">
    <property type="entry name" value="LD15494P"/>
    <property type="match status" value="1"/>
</dbReference>
<reference evidence="1" key="1">
    <citation type="submission" date="2018-05" db="EMBL/GenBank/DDBJ databases">
        <authorList>
            <person name="Lanie J.A."/>
            <person name="Ng W.-L."/>
            <person name="Kazmierczak K.M."/>
            <person name="Andrzejewski T.M."/>
            <person name="Davidsen T.M."/>
            <person name="Wayne K.J."/>
            <person name="Tettelin H."/>
            <person name="Glass J.I."/>
            <person name="Rusch D."/>
            <person name="Podicherti R."/>
            <person name="Tsui H.-C.T."/>
            <person name="Winkler M.E."/>
        </authorList>
    </citation>
    <scope>NUCLEOTIDE SEQUENCE</scope>
</reference>
<dbReference type="EMBL" id="UINC01164260">
    <property type="protein sequence ID" value="SVD65018.1"/>
    <property type="molecule type" value="Genomic_DNA"/>
</dbReference>
<dbReference type="InterPro" id="IPR015424">
    <property type="entry name" value="PyrdxlP-dep_Trfase"/>
</dbReference>
<accession>A0A382X3R7</accession>
<name>A0A382X3R7_9ZZZZ</name>
<dbReference type="Gene3D" id="3.40.640.10">
    <property type="entry name" value="Type I PLP-dependent aspartate aminotransferase-like (Major domain)"/>
    <property type="match status" value="1"/>
</dbReference>
<gene>
    <name evidence="1" type="ORF">METZ01_LOCUS417872</name>
</gene>
<sequence length="128" mass="13794">MSNEKEFWNEETLKPLVSNRSAIMGGTAWAAYAPDPRKLISFAGGIPDVPSLPNDLILDATERALKNNRTESLQYGGTLGPIALRTALAERSVQTEQFEVRSEHVIITGGAAQGIGLVCDTLLNPDDV</sequence>
<dbReference type="Gene3D" id="3.90.1150.10">
    <property type="entry name" value="Aspartate Aminotransferase, domain 1"/>
    <property type="match status" value="1"/>
</dbReference>
<dbReference type="InterPro" id="IPR015422">
    <property type="entry name" value="PyrdxlP-dep_Trfase_small"/>
</dbReference>
<feature type="non-terminal residue" evidence="1">
    <location>
        <position position="128"/>
    </location>
</feature>
<organism evidence="1">
    <name type="scientific">marine metagenome</name>
    <dbReference type="NCBI Taxonomy" id="408172"/>
    <lineage>
        <taxon>unclassified sequences</taxon>
        <taxon>metagenomes</taxon>
        <taxon>ecological metagenomes</taxon>
    </lineage>
</organism>
<dbReference type="SUPFAM" id="SSF53383">
    <property type="entry name" value="PLP-dependent transferases"/>
    <property type="match status" value="1"/>
</dbReference>
<dbReference type="GO" id="GO:0047536">
    <property type="term" value="F:2-aminoadipate transaminase activity"/>
    <property type="evidence" value="ECO:0007669"/>
    <property type="project" value="TreeGrafter"/>
</dbReference>
<evidence type="ECO:0000313" key="1">
    <source>
        <dbReference type="EMBL" id="SVD65018.1"/>
    </source>
</evidence>
<dbReference type="AlphaFoldDB" id="A0A382X3R7"/>
<protein>
    <recommendedName>
        <fullName evidence="2">Aminotransferase class I/classII domain-containing protein</fullName>
    </recommendedName>
</protein>
<dbReference type="InterPro" id="IPR015421">
    <property type="entry name" value="PyrdxlP-dep_Trfase_major"/>
</dbReference>
<dbReference type="PANTHER" id="PTHR42858">
    <property type="entry name" value="AMINOTRANSFERASE"/>
    <property type="match status" value="1"/>
</dbReference>
<proteinExistence type="predicted"/>